<feature type="compositionally biased region" description="Polar residues" evidence="1">
    <location>
        <begin position="397"/>
        <end position="417"/>
    </location>
</feature>
<evidence type="ECO:0008006" key="4">
    <source>
        <dbReference type="Google" id="ProtNLM"/>
    </source>
</evidence>
<feature type="region of interest" description="Disordered" evidence="1">
    <location>
        <begin position="274"/>
        <end position="303"/>
    </location>
</feature>
<keyword evidence="3" id="KW-1185">Reference proteome</keyword>
<feature type="region of interest" description="Disordered" evidence="1">
    <location>
        <begin position="513"/>
        <end position="575"/>
    </location>
</feature>
<evidence type="ECO:0000313" key="3">
    <source>
        <dbReference type="Proteomes" id="UP000594364"/>
    </source>
</evidence>
<evidence type="ECO:0000256" key="1">
    <source>
        <dbReference type="SAM" id="MobiDB-lite"/>
    </source>
</evidence>
<feature type="compositionally biased region" description="Polar residues" evidence="1">
    <location>
        <begin position="316"/>
        <end position="326"/>
    </location>
</feature>
<gene>
    <name evidence="2" type="ORF">C2857_005688</name>
</gene>
<protein>
    <recommendedName>
        <fullName evidence="4">Cell wall proline rich protein</fullName>
    </recommendedName>
</protein>
<dbReference type="OrthoDB" id="5406427at2759"/>
<evidence type="ECO:0000313" key="2">
    <source>
        <dbReference type="EMBL" id="QPH01486.1"/>
    </source>
</evidence>
<feature type="region of interest" description="Disordered" evidence="1">
    <location>
        <begin position="84"/>
        <end position="198"/>
    </location>
</feature>
<feature type="region of interest" description="Disordered" evidence="1">
    <location>
        <begin position="316"/>
        <end position="421"/>
    </location>
</feature>
<sequence>MATTHDTGYAADAVASRSTTHAFDRTLDQLSEANYDANASTLNRDNACSAECRLPNPPFVFPASPPLAGPPIARPRRRPMSMADIQSRPLSTSSTADLGRGNQPAALPQFSFNPGASIPTDIDSMAILSPPITPNSARPMPSPSRPAGHGHRRGGSEFVGGSIRDGNSIAVMSTSPTKSESGFASPGLQPLPTRRGHRRGVSGAISTNDLPFLCPQPDFMLHKGSSAPNSPTTFNPHQGTLLPLDDQPFPLPEPLANPVPIQALKDTEENTIINHSIPIPTSPPRMEPSPRQSKAGRARVGFSDTLEFIPRPLSLVSNDTSSTVTARPSHSVSGSISSIVSAASPGGSDSPARLTRSPTRETVESRPSTAGAILQRTGTDLKFVVAAGNTSPRRRNSIPTLLDMSTSHSATTANPSPVKTPKRWSFFGLDPFIGSMPASKHRSCSSSSSESVNKPATASSSSDHETDSSDDDDAAVYDSNDAKKFRQKTSRKKRVKGWAGVILPLRSNKKRSKILAIRPPTPPASVGPVENDEDENDVNQAAPDTQIPPTTPTVLVTGSQSTEDFGTPKRRRPDEEGSFPMIDLDAALGPFNTPLPHNPEWDAAQRAAGNAGKRRLHSAQGMKGFSGPGMHYHRRAESAPDLPPFDPGCAGIHQFGSSSTMADVFEEDEEEDGETSSEQLDSESDELEGEETNHSDGEATPHATTKLAAAELPNELVASDTSIKAALSRRPSYGSTDSDDASAVHAVRPECSKTSLHEEVIAEESPPIIFRNASVFGCLSADENNSAPSSSSLAPGRRDTSSVEVNQSIPLINGMAVPLSPYSTSHASSYPSPRSLMSIDAQRLSTAPSSVTDENTFHSLLMGEPGPEVRISVDYDIPSLTSCTSTMTRESAFIPTARMSQPSLREQRPVSVSSAAFGRRRSSLVSLGRLISSSHGERSKLSMEVTLDNGSEAKRSWSKNSKTKRLGRMMQFWKPSKDTDPS</sequence>
<feature type="region of interest" description="Disordered" evidence="1">
    <location>
        <begin position="437"/>
        <end position="493"/>
    </location>
</feature>
<feature type="compositionally biased region" description="Polar residues" evidence="1">
    <location>
        <begin position="552"/>
        <end position="564"/>
    </location>
</feature>
<dbReference type="Proteomes" id="UP000594364">
    <property type="component" value="Chromosome 3"/>
</dbReference>
<feature type="compositionally biased region" description="Low complexity" evidence="1">
    <location>
        <begin position="328"/>
        <end position="352"/>
    </location>
</feature>
<feature type="region of interest" description="Disordered" evidence="1">
    <location>
        <begin position="1"/>
        <end position="20"/>
    </location>
</feature>
<dbReference type="EMBL" id="CP031387">
    <property type="protein sequence ID" value="QPH01486.1"/>
    <property type="molecule type" value="Genomic_DNA"/>
</dbReference>
<accession>A0A7S9KT29</accession>
<proteinExistence type="predicted"/>
<organism evidence="2 3">
    <name type="scientific">Epichloe festucae (strain Fl1)</name>
    <dbReference type="NCBI Taxonomy" id="877507"/>
    <lineage>
        <taxon>Eukaryota</taxon>
        <taxon>Fungi</taxon>
        <taxon>Dikarya</taxon>
        <taxon>Ascomycota</taxon>
        <taxon>Pezizomycotina</taxon>
        <taxon>Sordariomycetes</taxon>
        <taxon>Hypocreomycetidae</taxon>
        <taxon>Hypocreales</taxon>
        <taxon>Clavicipitaceae</taxon>
        <taxon>Epichloe</taxon>
    </lineage>
</organism>
<name>A0A7S9KT29_EPIFF</name>
<dbReference type="AlphaFoldDB" id="A0A7S9KT29"/>
<feature type="region of interest" description="Disordered" evidence="1">
    <location>
        <begin position="633"/>
        <end position="701"/>
    </location>
</feature>
<feature type="compositionally biased region" description="Acidic residues" evidence="1">
    <location>
        <begin position="664"/>
        <end position="690"/>
    </location>
</feature>
<reference evidence="2 3" key="1">
    <citation type="journal article" date="2018" name="PLoS Genet.">
        <title>Repeat elements organise 3D genome structure and mediate transcription in the filamentous fungus Epichloe festucae.</title>
        <authorList>
            <person name="Winter D.J."/>
            <person name="Ganley A.R.D."/>
            <person name="Young C.A."/>
            <person name="Liachko I."/>
            <person name="Schardl C.L."/>
            <person name="Dupont P.Y."/>
            <person name="Berry D."/>
            <person name="Ram A."/>
            <person name="Scott B."/>
            <person name="Cox M.P."/>
        </authorList>
    </citation>
    <scope>NUCLEOTIDE SEQUENCE [LARGE SCALE GENOMIC DNA]</scope>
    <source>
        <strain evidence="2 3">Fl1</strain>
    </source>
</reference>
<feature type="compositionally biased region" description="Polar residues" evidence="1">
    <location>
        <begin position="170"/>
        <end position="182"/>
    </location>
</feature>